<dbReference type="EnsemblPlants" id="KQJ89911">
    <property type="protein sequence ID" value="KQJ89911"/>
    <property type="gene ID" value="BRADI_4g28425v3"/>
</dbReference>
<feature type="region of interest" description="Disordered" evidence="1">
    <location>
        <begin position="69"/>
        <end position="94"/>
    </location>
</feature>
<proteinExistence type="predicted"/>
<keyword evidence="4" id="KW-1185">Reference proteome</keyword>
<dbReference type="Gramene" id="KQJ89911">
    <property type="protein sequence ID" value="KQJ89911"/>
    <property type="gene ID" value="BRADI_4g28425v3"/>
</dbReference>
<accession>A0A0Q3ER59</accession>
<protein>
    <submittedName>
        <fullName evidence="2 3">Uncharacterized protein</fullName>
    </submittedName>
</protein>
<dbReference type="InParanoid" id="A0A0Q3ER59"/>
<name>A0A0Q3ER59_BRADI</name>
<gene>
    <name evidence="2" type="ORF">BRADI_4g28425v3</name>
</gene>
<sequence>MSYTAAPIRGSPISSLHSRYPLFLRCSYPISSSSDLLSRSPAPFSFPGHHSPILGLLKFCTPRIRALGPPLPPDRGSNATGTVSSSASKLQGRGIHHHESGVVLLIWSTPSRSSSKRTAARTPSPPYPCCPEVAVWVRLLGGGRTAC</sequence>
<reference evidence="2" key="2">
    <citation type="submission" date="2017-06" db="EMBL/GenBank/DDBJ databases">
        <title>WGS assembly of Brachypodium distachyon.</title>
        <authorList>
            <consortium name="The International Brachypodium Initiative"/>
            <person name="Lucas S."/>
            <person name="Harmon-Smith M."/>
            <person name="Lail K."/>
            <person name="Tice H."/>
            <person name="Grimwood J."/>
            <person name="Bruce D."/>
            <person name="Barry K."/>
            <person name="Shu S."/>
            <person name="Lindquist E."/>
            <person name="Wang M."/>
            <person name="Pitluck S."/>
            <person name="Vogel J.P."/>
            <person name="Garvin D.F."/>
            <person name="Mockler T.C."/>
            <person name="Schmutz J."/>
            <person name="Rokhsar D."/>
            <person name="Bevan M.W."/>
        </authorList>
    </citation>
    <scope>NUCLEOTIDE SEQUENCE</scope>
    <source>
        <strain evidence="2">Bd21</strain>
    </source>
</reference>
<evidence type="ECO:0000313" key="3">
    <source>
        <dbReference type="EnsemblPlants" id="KQJ89911"/>
    </source>
</evidence>
<dbReference type="EMBL" id="CM000883">
    <property type="protein sequence ID" value="KQJ89911.1"/>
    <property type="molecule type" value="Genomic_DNA"/>
</dbReference>
<dbReference type="Proteomes" id="UP000008810">
    <property type="component" value="Chromosome 4"/>
</dbReference>
<feature type="compositionally biased region" description="Polar residues" evidence="1">
    <location>
        <begin position="77"/>
        <end position="89"/>
    </location>
</feature>
<evidence type="ECO:0000256" key="1">
    <source>
        <dbReference type="SAM" id="MobiDB-lite"/>
    </source>
</evidence>
<evidence type="ECO:0000313" key="4">
    <source>
        <dbReference type="Proteomes" id="UP000008810"/>
    </source>
</evidence>
<reference evidence="3" key="3">
    <citation type="submission" date="2018-08" db="UniProtKB">
        <authorList>
            <consortium name="EnsemblPlants"/>
        </authorList>
    </citation>
    <scope>IDENTIFICATION</scope>
    <source>
        <strain evidence="3">cv. Bd21</strain>
    </source>
</reference>
<reference evidence="2 3" key="1">
    <citation type="journal article" date="2010" name="Nature">
        <title>Genome sequencing and analysis of the model grass Brachypodium distachyon.</title>
        <authorList>
            <consortium name="International Brachypodium Initiative"/>
        </authorList>
    </citation>
    <scope>NUCLEOTIDE SEQUENCE [LARGE SCALE GENOMIC DNA]</scope>
    <source>
        <strain evidence="2 3">Bd21</strain>
    </source>
</reference>
<organism evidence="2">
    <name type="scientific">Brachypodium distachyon</name>
    <name type="common">Purple false brome</name>
    <name type="synonym">Trachynia distachya</name>
    <dbReference type="NCBI Taxonomy" id="15368"/>
    <lineage>
        <taxon>Eukaryota</taxon>
        <taxon>Viridiplantae</taxon>
        <taxon>Streptophyta</taxon>
        <taxon>Embryophyta</taxon>
        <taxon>Tracheophyta</taxon>
        <taxon>Spermatophyta</taxon>
        <taxon>Magnoliopsida</taxon>
        <taxon>Liliopsida</taxon>
        <taxon>Poales</taxon>
        <taxon>Poaceae</taxon>
        <taxon>BOP clade</taxon>
        <taxon>Pooideae</taxon>
        <taxon>Stipodae</taxon>
        <taxon>Brachypodieae</taxon>
        <taxon>Brachypodium</taxon>
    </lineage>
</organism>
<dbReference type="AlphaFoldDB" id="A0A0Q3ER59"/>
<evidence type="ECO:0000313" key="2">
    <source>
        <dbReference type="EMBL" id="KQJ89911.1"/>
    </source>
</evidence>